<comment type="caution">
    <text evidence="1">The sequence shown here is derived from an EMBL/GenBank/DDBJ whole genome shotgun (WGS) entry which is preliminary data.</text>
</comment>
<gene>
    <name evidence="1" type="ORF">FHU34_12181</name>
</gene>
<sequence>MRQSEIVDALSKIPALKVVTGGPALVVTVPAIGESLRLHAEAVTWLKHGVLPTGDPYLQLQARQQDHEVRLVLLNDNLGWVPPDVNSLLDTQIPVRITDAPEMVTYTDLERESVRALDGADRPDVNLFALTATLLVHRCAIVGALRLGLRPLRAVRLWHELWCHVGEFLAGPFWPDPYWDRLLLEAGVPLASYEEARAGERPAIEALTVADLRAMEPVLTVTRADDHFLAAWRQWMKLTPRQVCEVLAADLPEARIEVSLYIEGGGAVSMRIAPSGVFQALIELRLSFTTRSASLDEIRIADELKGSGLFSRLRSNIEGFTRALGLLSLKASVSGDGSVAFARAGYDWDRS</sequence>
<proteinExistence type="predicted"/>
<dbReference type="GeneID" id="300131488"/>
<protein>
    <submittedName>
        <fullName evidence="1">Uncharacterized protein</fullName>
    </submittedName>
</protein>
<name>A0A561VDP2_9ACTN</name>
<accession>A0A561VDP2</accession>
<reference evidence="1 2" key="1">
    <citation type="submission" date="2019-06" db="EMBL/GenBank/DDBJ databases">
        <title>Sequencing the genomes of 1000 actinobacteria strains.</title>
        <authorList>
            <person name="Klenk H.-P."/>
        </authorList>
    </citation>
    <scope>NUCLEOTIDE SEQUENCE [LARGE SCALE GENOMIC DNA]</scope>
    <source>
        <strain evidence="1 2">DSM 45885</strain>
    </source>
</reference>
<dbReference type="RefSeq" id="WP_145786003.1">
    <property type="nucleotide sequence ID" value="NZ_VIWZ01000002.1"/>
</dbReference>
<keyword evidence="2" id="KW-1185">Reference proteome</keyword>
<dbReference type="AlphaFoldDB" id="A0A561VDP2"/>
<dbReference type="OrthoDB" id="3369110at2"/>
<dbReference type="EMBL" id="VIWZ01000002">
    <property type="protein sequence ID" value="TWG09732.1"/>
    <property type="molecule type" value="Genomic_DNA"/>
</dbReference>
<evidence type="ECO:0000313" key="1">
    <source>
        <dbReference type="EMBL" id="TWG09732.1"/>
    </source>
</evidence>
<organism evidence="1 2">
    <name type="scientific">Micromonospora taraxaci</name>
    <dbReference type="NCBI Taxonomy" id="1316803"/>
    <lineage>
        <taxon>Bacteria</taxon>
        <taxon>Bacillati</taxon>
        <taxon>Actinomycetota</taxon>
        <taxon>Actinomycetes</taxon>
        <taxon>Micromonosporales</taxon>
        <taxon>Micromonosporaceae</taxon>
        <taxon>Micromonospora</taxon>
    </lineage>
</organism>
<evidence type="ECO:0000313" key="2">
    <source>
        <dbReference type="Proteomes" id="UP000317685"/>
    </source>
</evidence>
<dbReference type="Proteomes" id="UP000317685">
    <property type="component" value="Unassembled WGS sequence"/>
</dbReference>